<dbReference type="GO" id="GO:0000159">
    <property type="term" value="C:protein phosphatase type 2A complex"/>
    <property type="evidence" value="ECO:0007669"/>
    <property type="project" value="TreeGrafter"/>
</dbReference>
<feature type="domain" description="EF-hand" evidence="3">
    <location>
        <begin position="94"/>
        <end position="129"/>
    </location>
</feature>
<dbReference type="Pfam" id="PF13499">
    <property type="entry name" value="EF-hand_7"/>
    <property type="match status" value="1"/>
</dbReference>
<evidence type="ECO:0000313" key="4">
    <source>
        <dbReference type="EMBL" id="CAF5086691.1"/>
    </source>
</evidence>
<evidence type="ECO:0000256" key="2">
    <source>
        <dbReference type="ARBA" id="ARBA00022837"/>
    </source>
</evidence>
<dbReference type="PANTHER" id="PTHR14095">
    <property type="entry name" value="PHOSPHATASE 2A REGULATORY SUBUNIT-RELATED"/>
    <property type="match status" value="1"/>
</dbReference>
<accession>A0A8S3EUX7</accession>
<dbReference type="PROSITE" id="PS00018">
    <property type="entry name" value="EF_HAND_1"/>
    <property type="match status" value="1"/>
</dbReference>
<dbReference type="Proteomes" id="UP000681967">
    <property type="component" value="Unassembled WGS sequence"/>
</dbReference>
<dbReference type="PROSITE" id="PS50222">
    <property type="entry name" value="EF_HAND_2"/>
    <property type="match status" value="1"/>
</dbReference>
<sequence length="147" mass="17744">TLDRIEEEEDINRIHDYFSYEHFYVIYCKFWELDSDHDLLISRDDLAKHNNGAISNKMIDRIFSGAISNSQNMREGKMSYYEFVWFLISEEDKRSATSIEYWFRCMDLDGDGILSMFELDYFYQEQVHKMEIYGIEYMPFEDYAGFG</sequence>
<dbReference type="EMBL" id="CAJOBH010234923">
    <property type="protein sequence ID" value="CAF5086691.1"/>
    <property type="molecule type" value="Genomic_DNA"/>
</dbReference>
<dbReference type="AlphaFoldDB" id="A0A8S3EUX7"/>
<dbReference type="FunFam" id="1.10.238.10:FF:000025">
    <property type="entry name" value="serine/threonine-protein phosphatase 2A regulatory subunit B'' subunit alpha"/>
    <property type="match status" value="1"/>
</dbReference>
<comment type="caution">
    <text evidence="4">The sequence shown here is derived from an EMBL/GenBank/DDBJ whole genome shotgun (WGS) entry which is preliminary data.</text>
</comment>
<dbReference type="GO" id="GO:0005509">
    <property type="term" value="F:calcium ion binding"/>
    <property type="evidence" value="ECO:0007669"/>
    <property type="project" value="InterPro"/>
</dbReference>
<dbReference type="InterPro" id="IPR002048">
    <property type="entry name" value="EF_hand_dom"/>
</dbReference>
<keyword evidence="2" id="KW-0106">Calcium</keyword>
<evidence type="ECO:0000259" key="3">
    <source>
        <dbReference type="PROSITE" id="PS50222"/>
    </source>
</evidence>
<evidence type="ECO:0000313" key="5">
    <source>
        <dbReference type="EMBL" id="CAF5185996.1"/>
    </source>
</evidence>
<gene>
    <name evidence="4" type="ORF">BYL167_LOCUS62610</name>
    <name evidence="5" type="ORF">GIL414_LOCUS71092</name>
</gene>
<dbReference type="EMBL" id="CAJOBJ010333581">
    <property type="protein sequence ID" value="CAF5185996.1"/>
    <property type="molecule type" value="Genomic_DNA"/>
</dbReference>
<feature type="non-terminal residue" evidence="4">
    <location>
        <position position="1"/>
    </location>
</feature>
<reference evidence="4" key="1">
    <citation type="submission" date="2021-02" db="EMBL/GenBank/DDBJ databases">
        <authorList>
            <person name="Nowell W R."/>
        </authorList>
    </citation>
    <scope>NUCLEOTIDE SEQUENCE</scope>
</reference>
<dbReference type="Gene3D" id="1.10.238.10">
    <property type="entry name" value="EF-hand"/>
    <property type="match status" value="1"/>
</dbReference>
<proteinExistence type="predicted"/>
<name>A0A8S3EUX7_9BILA</name>
<dbReference type="PANTHER" id="PTHR14095:SF0">
    <property type="entry name" value="MIP22305P"/>
    <property type="match status" value="1"/>
</dbReference>
<protein>
    <recommendedName>
        <fullName evidence="3">EF-hand domain-containing protein</fullName>
    </recommendedName>
</protein>
<keyword evidence="1" id="KW-0479">Metal-binding</keyword>
<evidence type="ECO:0000256" key="1">
    <source>
        <dbReference type="ARBA" id="ARBA00022723"/>
    </source>
</evidence>
<dbReference type="InterPro" id="IPR011992">
    <property type="entry name" value="EF-hand-dom_pair"/>
</dbReference>
<evidence type="ECO:0000313" key="6">
    <source>
        <dbReference type="Proteomes" id="UP000681967"/>
    </source>
</evidence>
<dbReference type="Proteomes" id="UP000681720">
    <property type="component" value="Unassembled WGS sequence"/>
</dbReference>
<organism evidence="4 6">
    <name type="scientific">Rotaria magnacalcarata</name>
    <dbReference type="NCBI Taxonomy" id="392030"/>
    <lineage>
        <taxon>Eukaryota</taxon>
        <taxon>Metazoa</taxon>
        <taxon>Spiralia</taxon>
        <taxon>Gnathifera</taxon>
        <taxon>Rotifera</taxon>
        <taxon>Eurotatoria</taxon>
        <taxon>Bdelloidea</taxon>
        <taxon>Philodinida</taxon>
        <taxon>Philodinidae</taxon>
        <taxon>Rotaria</taxon>
    </lineage>
</organism>
<dbReference type="GO" id="GO:0019888">
    <property type="term" value="F:protein phosphatase regulator activity"/>
    <property type="evidence" value="ECO:0007669"/>
    <property type="project" value="TreeGrafter"/>
</dbReference>
<dbReference type="InterPro" id="IPR018247">
    <property type="entry name" value="EF_Hand_1_Ca_BS"/>
</dbReference>
<dbReference type="SUPFAM" id="SSF47473">
    <property type="entry name" value="EF-hand"/>
    <property type="match status" value="1"/>
</dbReference>
<dbReference type="Gene3D" id="1.10.238.220">
    <property type="match status" value="1"/>
</dbReference>